<organism evidence="2 3">
    <name type="scientific">Colletotrichum scovillei</name>
    <dbReference type="NCBI Taxonomy" id="1209932"/>
    <lineage>
        <taxon>Eukaryota</taxon>
        <taxon>Fungi</taxon>
        <taxon>Dikarya</taxon>
        <taxon>Ascomycota</taxon>
        <taxon>Pezizomycotina</taxon>
        <taxon>Sordariomycetes</taxon>
        <taxon>Hypocreomycetidae</taxon>
        <taxon>Glomerellales</taxon>
        <taxon>Glomerellaceae</taxon>
        <taxon>Colletotrichum</taxon>
        <taxon>Colletotrichum acutatum species complex</taxon>
    </lineage>
</organism>
<evidence type="ECO:0000313" key="2">
    <source>
        <dbReference type="EMBL" id="KAG7058984.1"/>
    </source>
</evidence>
<feature type="non-terminal residue" evidence="2">
    <location>
        <position position="65"/>
    </location>
</feature>
<sequence>MGAGRPSRRGLESNEKIRTLAMLNLSLFSQPRLFDILLALTGHSSSGSQHGVSSRSRSAGSLAQS</sequence>
<proteinExistence type="predicted"/>
<dbReference type="Proteomes" id="UP000699042">
    <property type="component" value="Unassembled WGS sequence"/>
</dbReference>
<protein>
    <submittedName>
        <fullName evidence="2">Uncharacterized protein</fullName>
    </submittedName>
</protein>
<reference evidence="2" key="1">
    <citation type="submission" date="2021-05" db="EMBL/GenBank/DDBJ databases">
        <title>Comparative genomics of three Colletotrichum scovillei strains and genetic complementation revealed genes involved fungal growth and virulence on chili pepper.</title>
        <authorList>
            <person name="Hsieh D.-K."/>
            <person name="Chuang S.-C."/>
            <person name="Chen C.-Y."/>
            <person name="Chao Y.-T."/>
            <person name="Lu M.-Y.J."/>
            <person name="Lee M.-H."/>
            <person name="Shih M.-C."/>
        </authorList>
    </citation>
    <scope>NUCLEOTIDE SEQUENCE</scope>
    <source>
        <strain evidence="2">Coll-153</strain>
    </source>
</reference>
<dbReference type="AlphaFoldDB" id="A0A9P7RJ35"/>
<keyword evidence="3" id="KW-1185">Reference proteome</keyword>
<gene>
    <name evidence="2" type="ORF">JMJ77_006353</name>
</gene>
<comment type="caution">
    <text evidence="2">The sequence shown here is derived from an EMBL/GenBank/DDBJ whole genome shotgun (WGS) entry which is preliminary data.</text>
</comment>
<accession>A0A9P7RJ35</accession>
<name>A0A9P7RJ35_9PEZI</name>
<dbReference type="EMBL" id="JAESDN010000001">
    <property type="protein sequence ID" value="KAG7058984.1"/>
    <property type="molecule type" value="Genomic_DNA"/>
</dbReference>
<feature type="region of interest" description="Disordered" evidence="1">
    <location>
        <begin position="44"/>
        <end position="65"/>
    </location>
</feature>
<feature type="compositionally biased region" description="Low complexity" evidence="1">
    <location>
        <begin position="44"/>
        <end position="58"/>
    </location>
</feature>
<evidence type="ECO:0000313" key="3">
    <source>
        <dbReference type="Proteomes" id="UP000699042"/>
    </source>
</evidence>
<evidence type="ECO:0000256" key="1">
    <source>
        <dbReference type="SAM" id="MobiDB-lite"/>
    </source>
</evidence>